<dbReference type="GO" id="GO:0005384">
    <property type="term" value="F:manganese ion transmembrane transporter activity"/>
    <property type="evidence" value="ECO:0007669"/>
    <property type="project" value="InterPro"/>
</dbReference>
<proteinExistence type="predicted"/>
<dbReference type="InterPro" id="IPR008217">
    <property type="entry name" value="Ccc1_fam"/>
</dbReference>
<gene>
    <name evidence="6" type="ORF">AVDCRST_MAG79-2511</name>
</gene>
<evidence type="ECO:0000256" key="2">
    <source>
        <dbReference type="ARBA" id="ARBA00022692"/>
    </source>
</evidence>
<dbReference type="GO" id="GO:0012505">
    <property type="term" value="C:endomembrane system"/>
    <property type="evidence" value="ECO:0007669"/>
    <property type="project" value="UniProtKB-SubCell"/>
</dbReference>
<dbReference type="AlphaFoldDB" id="A0A6J4UHY1"/>
<dbReference type="Pfam" id="PF01988">
    <property type="entry name" value="VIT1"/>
    <property type="match status" value="1"/>
</dbReference>
<evidence type="ECO:0000313" key="6">
    <source>
        <dbReference type="EMBL" id="CAA9548577.1"/>
    </source>
</evidence>
<evidence type="ECO:0000256" key="5">
    <source>
        <dbReference type="SAM" id="Phobius"/>
    </source>
</evidence>
<keyword evidence="3 5" id="KW-1133">Transmembrane helix</keyword>
<feature type="transmembrane region" description="Helical" evidence="5">
    <location>
        <begin position="24"/>
        <end position="45"/>
    </location>
</feature>
<feature type="transmembrane region" description="Helical" evidence="5">
    <location>
        <begin position="113"/>
        <end position="132"/>
    </location>
</feature>
<organism evidence="6">
    <name type="scientific">uncultured Thermoleophilia bacterium</name>
    <dbReference type="NCBI Taxonomy" id="1497501"/>
    <lineage>
        <taxon>Bacteria</taxon>
        <taxon>Bacillati</taxon>
        <taxon>Actinomycetota</taxon>
        <taxon>Thermoleophilia</taxon>
        <taxon>environmental samples</taxon>
    </lineage>
</organism>
<protein>
    <recommendedName>
        <fullName evidence="7">VIT family protein</fullName>
    </recommendedName>
</protein>
<evidence type="ECO:0000256" key="4">
    <source>
        <dbReference type="ARBA" id="ARBA00023136"/>
    </source>
</evidence>
<keyword evidence="2 5" id="KW-0812">Transmembrane</keyword>
<comment type="subcellular location">
    <subcellularLocation>
        <location evidence="1">Endomembrane system</location>
        <topology evidence="1">Multi-pass membrane protein</topology>
    </subcellularLocation>
</comment>
<evidence type="ECO:0000256" key="3">
    <source>
        <dbReference type="ARBA" id="ARBA00022989"/>
    </source>
</evidence>
<keyword evidence="4 5" id="KW-0472">Membrane</keyword>
<accession>A0A6J4UHY1</accession>
<dbReference type="GO" id="GO:0030026">
    <property type="term" value="P:intracellular manganese ion homeostasis"/>
    <property type="evidence" value="ECO:0007669"/>
    <property type="project" value="InterPro"/>
</dbReference>
<name>A0A6J4UHY1_9ACTN</name>
<reference evidence="6" key="1">
    <citation type="submission" date="2020-02" db="EMBL/GenBank/DDBJ databases">
        <authorList>
            <person name="Meier V. D."/>
        </authorList>
    </citation>
    <scope>NUCLEOTIDE SEQUENCE</scope>
    <source>
        <strain evidence="6">AVDCRST_MAG79</strain>
    </source>
</reference>
<sequence length="165" mass="17277">MRNISSPWAVADERERLLRIVQPGLIGLIDGTISTLAPIFAAAFLAGSREAFLVGLAASLGAAISMGMSEALSDDGELTGRGSALWRGVLTGVATFVGGTAHALPFLIDDTDVALRVAYVVVAFELVLIALLRQRYQHVSLKRSLIQVTLGGLIVAGVGIWVGHA</sequence>
<dbReference type="EMBL" id="CADCWC010000381">
    <property type="protein sequence ID" value="CAA9548577.1"/>
    <property type="molecule type" value="Genomic_DNA"/>
</dbReference>
<feature type="transmembrane region" description="Helical" evidence="5">
    <location>
        <begin position="84"/>
        <end position="107"/>
    </location>
</feature>
<feature type="transmembrane region" description="Helical" evidence="5">
    <location>
        <begin position="51"/>
        <end position="72"/>
    </location>
</feature>
<feature type="transmembrane region" description="Helical" evidence="5">
    <location>
        <begin position="144"/>
        <end position="163"/>
    </location>
</feature>
<evidence type="ECO:0000256" key="1">
    <source>
        <dbReference type="ARBA" id="ARBA00004127"/>
    </source>
</evidence>
<evidence type="ECO:0008006" key="7">
    <source>
        <dbReference type="Google" id="ProtNLM"/>
    </source>
</evidence>